<dbReference type="PANTHER" id="PTHR34220">
    <property type="entry name" value="SENSOR HISTIDINE KINASE YPDA"/>
    <property type="match status" value="1"/>
</dbReference>
<dbReference type="PROSITE" id="PS50885">
    <property type="entry name" value="HAMP"/>
    <property type="match status" value="1"/>
</dbReference>
<keyword evidence="5 9" id="KW-0418">Kinase</keyword>
<dbReference type="GO" id="GO:0004673">
    <property type="term" value="F:protein histidine kinase activity"/>
    <property type="evidence" value="ECO:0007669"/>
    <property type="project" value="UniProtKB-EC"/>
</dbReference>
<dbReference type="InterPro" id="IPR010559">
    <property type="entry name" value="Sig_transdc_His_kin_internal"/>
</dbReference>
<keyword evidence="7" id="KW-1133">Transmembrane helix</keyword>
<evidence type="ECO:0000256" key="2">
    <source>
        <dbReference type="ARBA" id="ARBA00022475"/>
    </source>
</evidence>
<dbReference type="InterPro" id="IPR050640">
    <property type="entry name" value="Bact_2-comp_sensor_kinase"/>
</dbReference>
<reference evidence="9 10" key="1">
    <citation type="submission" date="2024-09" db="EMBL/GenBank/DDBJ databases">
        <authorList>
            <person name="Sun Q."/>
            <person name="Mori K."/>
        </authorList>
    </citation>
    <scope>NUCLEOTIDE SEQUENCE [LARGE SCALE GENOMIC DNA]</scope>
    <source>
        <strain evidence="9 10">JCM 12520</strain>
    </source>
</reference>
<feature type="domain" description="HAMP" evidence="8">
    <location>
        <begin position="311"/>
        <end position="363"/>
    </location>
</feature>
<accession>A0ABV5VXH8</accession>
<dbReference type="PANTHER" id="PTHR34220:SF7">
    <property type="entry name" value="SENSOR HISTIDINE KINASE YPDA"/>
    <property type="match status" value="1"/>
</dbReference>
<evidence type="ECO:0000256" key="3">
    <source>
        <dbReference type="ARBA" id="ARBA00022553"/>
    </source>
</evidence>
<keyword evidence="3" id="KW-0597">Phosphoprotein</keyword>
<evidence type="ECO:0000256" key="6">
    <source>
        <dbReference type="ARBA" id="ARBA00023136"/>
    </source>
</evidence>
<evidence type="ECO:0000256" key="1">
    <source>
        <dbReference type="ARBA" id="ARBA00004651"/>
    </source>
</evidence>
<name>A0ABV5VXH8_9BACL</name>
<keyword evidence="2" id="KW-1003">Cell membrane</keyword>
<dbReference type="Pfam" id="PF06580">
    <property type="entry name" value="His_kinase"/>
    <property type="match status" value="1"/>
</dbReference>
<dbReference type="RefSeq" id="WP_344902977.1">
    <property type="nucleotide sequence ID" value="NZ_BAAAYO010000001.1"/>
</dbReference>
<dbReference type="EC" id="2.7.13.3" evidence="9"/>
<dbReference type="SMART" id="SM00304">
    <property type="entry name" value="HAMP"/>
    <property type="match status" value="1"/>
</dbReference>
<keyword evidence="10" id="KW-1185">Reference proteome</keyword>
<proteinExistence type="predicted"/>
<evidence type="ECO:0000256" key="5">
    <source>
        <dbReference type="ARBA" id="ARBA00022777"/>
    </source>
</evidence>
<evidence type="ECO:0000313" key="10">
    <source>
        <dbReference type="Proteomes" id="UP001589619"/>
    </source>
</evidence>
<comment type="caution">
    <text evidence="9">The sequence shown here is derived from an EMBL/GenBank/DDBJ whole genome shotgun (WGS) entry which is preliminary data.</text>
</comment>
<dbReference type="Gene3D" id="6.10.340.10">
    <property type="match status" value="1"/>
</dbReference>
<dbReference type="CDD" id="cd06225">
    <property type="entry name" value="HAMP"/>
    <property type="match status" value="1"/>
</dbReference>
<dbReference type="Pfam" id="PF02518">
    <property type="entry name" value="HATPase_c"/>
    <property type="match status" value="1"/>
</dbReference>
<protein>
    <submittedName>
        <fullName evidence="9">Sensor histidine kinase</fullName>
        <ecNumber evidence="9">2.7.13.3</ecNumber>
    </submittedName>
</protein>
<evidence type="ECO:0000256" key="7">
    <source>
        <dbReference type="SAM" id="Phobius"/>
    </source>
</evidence>
<dbReference type="EMBL" id="JBHMAG010000012">
    <property type="protein sequence ID" value="MFB9752887.1"/>
    <property type="molecule type" value="Genomic_DNA"/>
</dbReference>
<organism evidence="9 10">
    <name type="scientific">Paenibacillus hodogayensis</name>
    <dbReference type="NCBI Taxonomy" id="279208"/>
    <lineage>
        <taxon>Bacteria</taxon>
        <taxon>Bacillati</taxon>
        <taxon>Bacillota</taxon>
        <taxon>Bacilli</taxon>
        <taxon>Bacillales</taxon>
        <taxon>Paenibacillaceae</taxon>
        <taxon>Paenibacillus</taxon>
    </lineage>
</organism>
<gene>
    <name evidence="9" type="ORF">ACFFNY_15085</name>
</gene>
<keyword evidence="7" id="KW-0812">Transmembrane</keyword>
<dbReference type="InterPro" id="IPR003594">
    <property type="entry name" value="HATPase_dom"/>
</dbReference>
<dbReference type="InterPro" id="IPR003660">
    <property type="entry name" value="HAMP_dom"/>
</dbReference>
<evidence type="ECO:0000256" key="4">
    <source>
        <dbReference type="ARBA" id="ARBA00022679"/>
    </source>
</evidence>
<evidence type="ECO:0000259" key="8">
    <source>
        <dbReference type="PROSITE" id="PS50885"/>
    </source>
</evidence>
<sequence length="589" mass="66318">MRRPFPDSNPLRFKLSTKMFLITFGLVESIILLLGFSYYRYSANTLQHAQTEYAKQMVQKSDQYLQLTLAHIRSFFLSVANDNRLRTGTESEIRHWLNDNLIYFMPNASNIHVIADESTIISTDAGGWKLAESSYLMQQLALVIHPGELYWIGPYFSPVSGYTFSVVMTAADGQGEPRQLMVDLNLQSLYTALIPNGSSQQQGSLLLLDAKNRPIFANPPYANYSVFSKSFRLNDIPESLFASNWKQYELMDDSRQLFLTRSRTNFVGWQVVWIMDLQTLLSPLRKLLDYTGLLIGLSLVLSLGIAMLISVLVSRPIRRIAATMVEVSDGNLDVSIPIKRTDELGLLARHFNLMIGRLRGLIDDLRRTEEERNKADFIALQAQIKPHFLFNTLNTISMVARQGALDKVDELISALTDQLQYSLDSSPAPATLREELRSLESYVELMGARYGDAFSIETDIDPAVLERLLPKFTLQPIVENAIFHGLVPSGRQGTLFIGAADQGEQWELMVEDDGIGMSEARLQLLLDSLGGTRQAERIGMLNVHRRLRLMFGEHYACRIDSSPGNGTRLIMTLPAVRKAGTIPIQEDGR</sequence>
<dbReference type="SUPFAM" id="SSF55874">
    <property type="entry name" value="ATPase domain of HSP90 chaperone/DNA topoisomerase II/histidine kinase"/>
    <property type="match status" value="1"/>
</dbReference>
<dbReference type="InterPro" id="IPR036890">
    <property type="entry name" value="HATPase_C_sf"/>
</dbReference>
<comment type="subcellular location">
    <subcellularLocation>
        <location evidence="1">Cell membrane</location>
        <topology evidence="1">Multi-pass membrane protein</topology>
    </subcellularLocation>
</comment>
<keyword evidence="6 7" id="KW-0472">Membrane</keyword>
<keyword evidence="4 9" id="KW-0808">Transferase</keyword>
<dbReference type="SUPFAM" id="SSF158472">
    <property type="entry name" value="HAMP domain-like"/>
    <property type="match status" value="1"/>
</dbReference>
<feature type="transmembrane region" description="Helical" evidence="7">
    <location>
        <begin position="20"/>
        <end position="39"/>
    </location>
</feature>
<dbReference type="Pfam" id="PF00672">
    <property type="entry name" value="HAMP"/>
    <property type="match status" value="1"/>
</dbReference>
<dbReference type="Gene3D" id="3.30.565.10">
    <property type="entry name" value="Histidine kinase-like ATPase, C-terminal domain"/>
    <property type="match status" value="1"/>
</dbReference>
<dbReference type="SMART" id="SM00387">
    <property type="entry name" value="HATPase_c"/>
    <property type="match status" value="1"/>
</dbReference>
<dbReference type="Proteomes" id="UP001589619">
    <property type="component" value="Unassembled WGS sequence"/>
</dbReference>
<evidence type="ECO:0000313" key="9">
    <source>
        <dbReference type="EMBL" id="MFB9752887.1"/>
    </source>
</evidence>
<feature type="transmembrane region" description="Helical" evidence="7">
    <location>
        <begin position="290"/>
        <end position="313"/>
    </location>
</feature>